<keyword evidence="5" id="KW-1185">Reference proteome</keyword>
<dbReference type="PANTHER" id="PTHR47327">
    <property type="entry name" value="FI18240P1-RELATED"/>
    <property type="match status" value="1"/>
</dbReference>
<proteinExistence type="predicted"/>
<dbReference type="InterPro" id="IPR003609">
    <property type="entry name" value="Pan_app"/>
</dbReference>
<evidence type="ECO:0000313" key="4">
    <source>
        <dbReference type="EMBL" id="TKR65460.1"/>
    </source>
</evidence>
<dbReference type="SMART" id="SM00473">
    <property type="entry name" value="PAN_AP"/>
    <property type="match status" value="3"/>
</dbReference>
<feature type="region of interest" description="Disordered" evidence="1">
    <location>
        <begin position="36"/>
        <end position="55"/>
    </location>
</feature>
<feature type="compositionally biased region" description="Polar residues" evidence="1">
    <location>
        <begin position="45"/>
        <end position="55"/>
    </location>
</feature>
<evidence type="ECO:0000256" key="1">
    <source>
        <dbReference type="SAM" id="MobiDB-lite"/>
    </source>
</evidence>
<dbReference type="AlphaFoldDB" id="A0A4U5M917"/>
<feature type="signal peptide" evidence="2">
    <location>
        <begin position="1"/>
        <end position="23"/>
    </location>
</feature>
<dbReference type="EMBL" id="AZBU02000009">
    <property type="protein sequence ID" value="TKR65460.1"/>
    <property type="molecule type" value="Genomic_DNA"/>
</dbReference>
<name>A0A4U5M917_STECR</name>
<dbReference type="Pfam" id="PF00024">
    <property type="entry name" value="PAN_1"/>
    <property type="match status" value="3"/>
</dbReference>
<dbReference type="Gene3D" id="3.50.4.10">
    <property type="entry name" value="Hepatocyte Growth Factor"/>
    <property type="match status" value="3"/>
</dbReference>
<feature type="domain" description="Apple" evidence="3">
    <location>
        <begin position="237"/>
        <end position="323"/>
    </location>
</feature>
<comment type="caution">
    <text evidence="4">The sequence shown here is derived from an EMBL/GenBank/DDBJ whole genome shotgun (WGS) entry which is preliminary data.</text>
</comment>
<reference evidence="4 5" key="2">
    <citation type="journal article" date="2019" name="G3 (Bethesda)">
        <title>Hybrid Assembly of the Genome of the Entomopathogenic Nematode Steinernema carpocapsae Identifies the X-Chromosome.</title>
        <authorList>
            <person name="Serra L."/>
            <person name="Macchietto M."/>
            <person name="Macias-Munoz A."/>
            <person name="McGill C.J."/>
            <person name="Rodriguez I.M."/>
            <person name="Rodriguez B."/>
            <person name="Murad R."/>
            <person name="Mortazavi A."/>
        </authorList>
    </citation>
    <scope>NUCLEOTIDE SEQUENCE [LARGE SCALE GENOMIC DNA]</scope>
    <source>
        <strain evidence="4 5">ALL</strain>
    </source>
</reference>
<reference evidence="4 5" key="1">
    <citation type="journal article" date="2015" name="Genome Biol.">
        <title>Comparative genomics of Steinernema reveals deeply conserved gene regulatory networks.</title>
        <authorList>
            <person name="Dillman A.R."/>
            <person name="Macchietto M."/>
            <person name="Porter C.F."/>
            <person name="Rogers A."/>
            <person name="Williams B."/>
            <person name="Antoshechkin I."/>
            <person name="Lee M.M."/>
            <person name="Goodwin Z."/>
            <person name="Lu X."/>
            <person name="Lewis E.E."/>
            <person name="Goodrich-Blair H."/>
            <person name="Stock S.P."/>
            <person name="Adams B.J."/>
            <person name="Sternberg P.W."/>
            <person name="Mortazavi A."/>
        </authorList>
    </citation>
    <scope>NUCLEOTIDE SEQUENCE [LARGE SCALE GENOMIC DNA]</scope>
    <source>
        <strain evidence="4 5">ALL</strain>
    </source>
</reference>
<sequence>MRRRGIAVFSFLAVLVFELGSCAEEVGGFSNGYSYKRSPKKHKSQSSYGVPPISQSASADIGPLVPSLDQASGDKNVVTGVPDLSDPCFRRYSNCIVVNAQPYERRSSTSLIDCKGHCLKSQVGIYSCRSFVYDNINQVCDLFAHAGDQTPARLMKFQFRDYFEPTSALSCNPEIAATTLAYPLTDATYAPLANKVLASSTDTRNDSEPAVPTANVTTINEESLQTIDNAAVFDKMCGRGKTSRFLKTEGFELHNHDDEKLTGLSVDECVDACSDNGAGGKSLDCKSFDFNGTTCVLSREAAVPLGNGQLKQKQGTDYFEKICVDERVSDECPMVFSRFPQMILVGFAETVIDAASFEQCFDSCLNSKKNYGFVCTSGMYYFEEPQLNCILNTEDRKSQKELFTEENSDIVDYFETGCGGGFQSAKQRRFKSRTLGTKTLSLEDRSEKLVLKSRPEWTEWSECAPGAKRQSRRRMCDGTTCGRETRQCKSDFDVSKVSKEDLLKEARKLKCPPDVCCRAFNGCEIGLLHNSKTKRLEWCQDPCQESQLPK</sequence>
<feature type="chain" id="PRO_5020877244" description="Apple domain-containing protein" evidence="2">
    <location>
        <begin position="24"/>
        <end position="550"/>
    </location>
</feature>
<dbReference type="Proteomes" id="UP000298663">
    <property type="component" value="Unassembled WGS sequence"/>
</dbReference>
<feature type="domain" description="Apple" evidence="3">
    <location>
        <begin position="88"/>
        <end position="167"/>
    </location>
</feature>
<protein>
    <recommendedName>
        <fullName evidence="3">Apple domain-containing protein</fullName>
    </recommendedName>
</protein>
<organism evidence="4 5">
    <name type="scientific">Steinernema carpocapsae</name>
    <name type="common">Entomopathogenic nematode</name>
    <dbReference type="NCBI Taxonomy" id="34508"/>
    <lineage>
        <taxon>Eukaryota</taxon>
        <taxon>Metazoa</taxon>
        <taxon>Ecdysozoa</taxon>
        <taxon>Nematoda</taxon>
        <taxon>Chromadorea</taxon>
        <taxon>Rhabditida</taxon>
        <taxon>Tylenchina</taxon>
        <taxon>Panagrolaimomorpha</taxon>
        <taxon>Strongyloidoidea</taxon>
        <taxon>Steinernematidae</taxon>
        <taxon>Steinernema</taxon>
    </lineage>
</organism>
<accession>A0A4U5M917</accession>
<dbReference type="SUPFAM" id="SSF57414">
    <property type="entry name" value="Hairpin loop containing domain-like"/>
    <property type="match status" value="3"/>
</dbReference>
<evidence type="ECO:0000256" key="2">
    <source>
        <dbReference type="SAM" id="SignalP"/>
    </source>
</evidence>
<gene>
    <name evidence="4" type="ORF">L596_025864</name>
</gene>
<evidence type="ECO:0000259" key="3">
    <source>
        <dbReference type="PROSITE" id="PS50948"/>
    </source>
</evidence>
<keyword evidence="2" id="KW-0732">Signal</keyword>
<dbReference type="InterPro" id="IPR052774">
    <property type="entry name" value="Celegans_DevNeuronal_Protein"/>
</dbReference>
<dbReference type="GO" id="GO:0009653">
    <property type="term" value="P:anatomical structure morphogenesis"/>
    <property type="evidence" value="ECO:0007669"/>
    <property type="project" value="TreeGrafter"/>
</dbReference>
<evidence type="ECO:0000313" key="5">
    <source>
        <dbReference type="Proteomes" id="UP000298663"/>
    </source>
</evidence>
<dbReference type="PROSITE" id="PS50948">
    <property type="entry name" value="PAN"/>
    <property type="match status" value="3"/>
</dbReference>
<dbReference type="PANTHER" id="PTHR47327:SF21">
    <property type="entry name" value="APPLE DOMAIN-CONTAINING PROTEIN"/>
    <property type="match status" value="1"/>
</dbReference>
<dbReference type="CDD" id="cd01099">
    <property type="entry name" value="PAN_AP_HGF"/>
    <property type="match status" value="2"/>
</dbReference>
<feature type="domain" description="Apple" evidence="3">
    <location>
        <begin position="332"/>
        <end position="418"/>
    </location>
</feature>
<dbReference type="OrthoDB" id="5855977at2759"/>